<gene>
    <name evidence="2" type="ORF">ATJ78_0462</name>
</gene>
<feature type="transmembrane region" description="Helical" evidence="1">
    <location>
        <begin position="33"/>
        <end position="50"/>
    </location>
</feature>
<keyword evidence="3" id="KW-1185">Reference proteome</keyword>
<comment type="caution">
    <text evidence="2">The sequence shown here is derived from an EMBL/GenBank/DDBJ whole genome shotgun (WGS) entry which is preliminary data.</text>
</comment>
<protein>
    <submittedName>
        <fullName evidence="2">Pilus assembly protein Flp/PilA</fullName>
    </submittedName>
</protein>
<accession>A0A2A9DTS8</accession>
<dbReference type="InterPro" id="IPR007047">
    <property type="entry name" value="Flp_Fap"/>
</dbReference>
<keyword evidence="1" id="KW-0472">Membrane</keyword>
<keyword evidence="1" id="KW-0812">Transmembrane</keyword>
<dbReference type="Pfam" id="PF04964">
    <property type="entry name" value="Flp_Fap"/>
    <property type="match status" value="1"/>
</dbReference>
<reference evidence="2 3" key="1">
    <citation type="submission" date="2017-10" db="EMBL/GenBank/DDBJ databases">
        <title>Sequencing the genomes of 1000 actinobacteria strains.</title>
        <authorList>
            <person name="Klenk H.-P."/>
        </authorList>
    </citation>
    <scope>NUCLEOTIDE SEQUENCE [LARGE SCALE GENOMIC DNA]</scope>
    <source>
        <strain evidence="2 3">DSM 21798</strain>
    </source>
</reference>
<dbReference type="AlphaFoldDB" id="A0A2A9DTS8"/>
<dbReference type="EMBL" id="PDJE01000001">
    <property type="protein sequence ID" value="PFG29555.1"/>
    <property type="molecule type" value="Genomic_DNA"/>
</dbReference>
<evidence type="ECO:0000256" key="1">
    <source>
        <dbReference type="SAM" id="Phobius"/>
    </source>
</evidence>
<keyword evidence="1" id="KW-1133">Transmembrane helix</keyword>
<dbReference type="Proteomes" id="UP000221369">
    <property type="component" value="Unassembled WGS sequence"/>
</dbReference>
<dbReference type="OrthoDB" id="5121461at2"/>
<name>A0A2A9DTS8_9MICO</name>
<evidence type="ECO:0000313" key="2">
    <source>
        <dbReference type="EMBL" id="PFG29555.1"/>
    </source>
</evidence>
<organism evidence="2 3">
    <name type="scientific">Paramicrobacterium agarici</name>
    <dbReference type="NCBI Taxonomy" id="630514"/>
    <lineage>
        <taxon>Bacteria</taxon>
        <taxon>Bacillati</taxon>
        <taxon>Actinomycetota</taxon>
        <taxon>Actinomycetes</taxon>
        <taxon>Micrococcales</taxon>
        <taxon>Microbacteriaceae</taxon>
        <taxon>Paramicrobacterium</taxon>
    </lineage>
</organism>
<dbReference type="RefSeq" id="WP_098406117.1">
    <property type="nucleotide sequence ID" value="NZ_PDJE01000001.1"/>
</dbReference>
<sequence length="74" mass="7673">MLSLFVTLQSFVSSVKGRLSREESGATAVEYGLLVGLIAVAIVGTLILLGPQLQDLFETVLNGVKTANVNAPAA</sequence>
<proteinExistence type="predicted"/>
<evidence type="ECO:0000313" key="3">
    <source>
        <dbReference type="Proteomes" id="UP000221369"/>
    </source>
</evidence>